<evidence type="ECO:0000313" key="2">
    <source>
        <dbReference type="EMBL" id="RXH74464.1"/>
    </source>
</evidence>
<dbReference type="Proteomes" id="UP000290289">
    <property type="component" value="Chromosome 15"/>
</dbReference>
<feature type="transmembrane region" description="Helical" evidence="1">
    <location>
        <begin position="76"/>
        <end position="95"/>
    </location>
</feature>
<reference evidence="2 3" key="1">
    <citation type="submission" date="2018-10" db="EMBL/GenBank/DDBJ databases">
        <title>A high-quality apple genome assembly.</title>
        <authorList>
            <person name="Hu J."/>
        </authorList>
    </citation>
    <scope>NUCLEOTIDE SEQUENCE [LARGE SCALE GENOMIC DNA]</scope>
    <source>
        <strain evidence="3">cv. HFTH1</strain>
        <tissue evidence="2">Young leaf</tissue>
    </source>
</reference>
<comment type="caution">
    <text evidence="2">The sequence shown here is derived from an EMBL/GenBank/DDBJ whole genome shotgun (WGS) entry which is preliminary data.</text>
</comment>
<sequence>MRQRHSQGYASSGDDLEDDACSVMRTSSPQSPKVWSRIEIFENVLWLASAAFIVYYGDRKSNLIYLFCHDERIRRLPLYLGMAGIVLNIIIFFYTSMSAWSVRRFDEKWELASISALPFVTLLGGISFCFFCLALWPIWSFLTLPLLFTLFMAGMVICPYIIIGIFRQQHDVLRTDYASELGEKQY</sequence>
<feature type="transmembrane region" description="Helical" evidence="1">
    <location>
        <begin position="145"/>
        <end position="166"/>
    </location>
</feature>
<keyword evidence="1" id="KW-0812">Transmembrane</keyword>
<evidence type="ECO:0008006" key="4">
    <source>
        <dbReference type="Google" id="ProtNLM"/>
    </source>
</evidence>
<dbReference type="Pfam" id="PF20479">
    <property type="entry name" value="TMEM128"/>
    <property type="match status" value="1"/>
</dbReference>
<keyword evidence="3" id="KW-1185">Reference proteome</keyword>
<keyword evidence="1" id="KW-0472">Membrane</keyword>
<gene>
    <name evidence="2" type="ORF">DVH24_029185</name>
</gene>
<dbReference type="EMBL" id="RDQH01000341">
    <property type="protein sequence ID" value="RXH74464.1"/>
    <property type="molecule type" value="Genomic_DNA"/>
</dbReference>
<organism evidence="2 3">
    <name type="scientific">Malus domestica</name>
    <name type="common">Apple</name>
    <name type="synonym">Pyrus malus</name>
    <dbReference type="NCBI Taxonomy" id="3750"/>
    <lineage>
        <taxon>Eukaryota</taxon>
        <taxon>Viridiplantae</taxon>
        <taxon>Streptophyta</taxon>
        <taxon>Embryophyta</taxon>
        <taxon>Tracheophyta</taxon>
        <taxon>Spermatophyta</taxon>
        <taxon>Magnoliopsida</taxon>
        <taxon>eudicotyledons</taxon>
        <taxon>Gunneridae</taxon>
        <taxon>Pentapetalae</taxon>
        <taxon>rosids</taxon>
        <taxon>fabids</taxon>
        <taxon>Rosales</taxon>
        <taxon>Rosaceae</taxon>
        <taxon>Amygdaloideae</taxon>
        <taxon>Maleae</taxon>
        <taxon>Malus</taxon>
    </lineage>
</organism>
<dbReference type="PANTHER" id="PTHR31134:SF1">
    <property type="entry name" value="TRANSMEMBRANE PROTEIN 128"/>
    <property type="match status" value="1"/>
</dbReference>
<feature type="transmembrane region" description="Helical" evidence="1">
    <location>
        <begin position="116"/>
        <end position="139"/>
    </location>
</feature>
<proteinExistence type="predicted"/>
<dbReference type="PANTHER" id="PTHR31134">
    <property type="entry name" value="TRANSMEMBRANE PROTEIN 128"/>
    <property type="match status" value="1"/>
</dbReference>
<evidence type="ECO:0000256" key="1">
    <source>
        <dbReference type="SAM" id="Phobius"/>
    </source>
</evidence>
<dbReference type="AlphaFoldDB" id="A0A498HWE4"/>
<name>A0A498HWE4_MALDO</name>
<dbReference type="InterPro" id="IPR033579">
    <property type="entry name" value="TMEM128"/>
</dbReference>
<protein>
    <recommendedName>
        <fullName evidence="4">Transmembrane protein 128</fullName>
    </recommendedName>
</protein>
<evidence type="ECO:0000313" key="3">
    <source>
        <dbReference type="Proteomes" id="UP000290289"/>
    </source>
</evidence>
<feature type="transmembrane region" description="Helical" evidence="1">
    <location>
        <begin position="34"/>
        <end position="56"/>
    </location>
</feature>
<accession>A0A498HWE4</accession>
<keyword evidence="1" id="KW-1133">Transmembrane helix</keyword>